<keyword evidence="6 8" id="KW-0411">Iron-sulfur</keyword>
<keyword evidence="4 8" id="KW-0249">Electron transport</keyword>
<dbReference type="InterPro" id="IPR017896">
    <property type="entry name" value="4Fe4S_Fe-S-bd"/>
</dbReference>
<evidence type="ECO:0000256" key="7">
    <source>
        <dbReference type="ARBA" id="ARBA00023291"/>
    </source>
</evidence>
<dbReference type="PRINTS" id="PR00352">
    <property type="entry name" value="3FE4SFRDOXIN"/>
</dbReference>
<evidence type="ECO:0000256" key="6">
    <source>
        <dbReference type="ARBA" id="ARBA00023014"/>
    </source>
</evidence>
<comment type="function">
    <text evidence="8">Ferredoxins are iron-sulfur proteins that transfer electrons in a wide variety of metabolic reactions.</text>
</comment>
<dbReference type="Pfam" id="PF13370">
    <property type="entry name" value="Fer4_13"/>
    <property type="match status" value="1"/>
</dbReference>
<keyword evidence="11" id="KW-1185">Reference proteome</keyword>
<feature type="domain" description="4Fe-4S ferredoxin-type" evidence="9">
    <location>
        <begin position="1"/>
        <end position="29"/>
    </location>
</feature>
<dbReference type="PANTHER" id="PTHR36923">
    <property type="entry name" value="FERREDOXIN"/>
    <property type="match status" value="1"/>
</dbReference>
<reference evidence="10 11" key="1">
    <citation type="submission" date="2024-06" db="EMBL/GenBank/DDBJ databases">
        <title>The Natural Products Discovery Center: Release of the First 8490 Sequenced Strains for Exploring Actinobacteria Biosynthetic Diversity.</title>
        <authorList>
            <person name="Kalkreuter E."/>
            <person name="Kautsar S.A."/>
            <person name="Yang D."/>
            <person name="Bader C.D."/>
            <person name="Teijaro C.N."/>
            <person name="Fluegel L."/>
            <person name="Davis C.M."/>
            <person name="Simpson J.R."/>
            <person name="Lauterbach L."/>
            <person name="Steele A.D."/>
            <person name="Gui C."/>
            <person name="Meng S."/>
            <person name="Li G."/>
            <person name="Viehrig K."/>
            <person name="Ye F."/>
            <person name="Su P."/>
            <person name="Kiefer A.F."/>
            <person name="Nichols A."/>
            <person name="Cepeda A.J."/>
            <person name="Yan W."/>
            <person name="Fan B."/>
            <person name="Jiang Y."/>
            <person name="Adhikari A."/>
            <person name="Zheng C.-J."/>
            <person name="Schuster L."/>
            <person name="Cowan T.M."/>
            <person name="Smanski M.J."/>
            <person name="Chevrette M.G."/>
            <person name="De Carvalho L.P.S."/>
            <person name="Shen B."/>
        </authorList>
    </citation>
    <scope>NUCLEOTIDE SEQUENCE [LARGE SCALE GENOMIC DNA]</scope>
    <source>
        <strain evidence="10 11">NPDC000632</strain>
    </source>
</reference>
<keyword evidence="2 8" id="KW-0813">Transport</keyword>
<evidence type="ECO:0000256" key="4">
    <source>
        <dbReference type="ARBA" id="ARBA00022982"/>
    </source>
</evidence>
<dbReference type="PANTHER" id="PTHR36923:SF3">
    <property type="entry name" value="FERREDOXIN"/>
    <property type="match status" value="1"/>
</dbReference>
<evidence type="ECO:0000313" key="11">
    <source>
        <dbReference type="Proteomes" id="UP001490330"/>
    </source>
</evidence>
<evidence type="ECO:0000256" key="3">
    <source>
        <dbReference type="ARBA" id="ARBA00022723"/>
    </source>
</evidence>
<evidence type="ECO:0000259" key="9">
    <source>
        <dbReference type="PROSITE" id="PS51379"/>
    </source>
</evidence>
<proteinExistence type="predicted"/>
<dbReference type="Gene3D" id="3.30.70.20">
    <property type="match status" value="1"/>
</dbReference>
<keyword evidence="7" id="KW-0003">3Fe-4S</keyword>
<evidence type="ECO:0000313" key="10">
    <source>
        <dbReference type="EMBL" id="MER6903055.1"/>
    </source>
</evidence>
<keyword evidence="5 8" id="KW-0408">Iron</keyword>
<dbReference type="InterPro" id="IPR051269">
    <property type="entry name" value="Fe-S_cluster_ET"/>
</dbReference>
<evidence type="ECO:0000256" key="1">
    <source>
        <dbReference type="ARBA" id="ARBA00001927"/>
    </source>
</evidence>
<dbReference type="EMBL" id="JBEPCV010000002">
    <property type="protein sequence ID" value="MER6903055.1"/>
    <property type="molecule type" value="Genomic_DNA"/>
</dbReference>
<keyword evidence="3 8" id="KW-0479">Metal-binding</keyword>
<comment type="cofactor">
    <cofactor evidence="1">
        <name>[3Fe-4S] cluster</name>
        <dbReference type="ChEBI" id="CHEBI:21137"/>
    </cofactor>
</comment>
<gene>
    <name evidence="10" type="ORF">ABT322_04565</name>
</gene>
<dbReference type="InterPro" id="IPR001080">
    <property type="entry name" value="3Fe4S_ferredoxin"/>
</dbReference>
<evidence type="ECO:0000256" key="5">
    <source>
        <dbReference type="ARBA" id="ARBA00023004"/>
    </source>
</evidence>
<organism evidence="10 11">
    <name type="scientific">Streptomyces flaveolus</name>
    <dbReference type="NCBI Taxonomy" id="67297"/>
    <lineage>
        <taxon>Bacteria</taxon>
        <taxon>Bacillati</taxon>
        <taxon>Actinomycetota</taxon>
        <taxon>Actinomycetes</taxon>
        <taxon>Kitasatosporales</taxon>
        <taxon>Streptomycetaceae</taxon>
        <taxon>Streptomyces</taxon>
    </lineage>
</organism>
<evidence type="ECO:0000256" key="8">
    <source>
        <dbReference type="RuleBase" id="RU368020"/>
    </source>
</evidence>
<dbReference type="SUPFAM" id="SSF54862">
    <property type="entry name" value="4Fe-4S ferredoxins"/>
    <property type="match status" value="1"/>
</dbReference>
<protein>
    <recommendedName>
        <fullName evidence="8">Ferredoxin</fullName>
    </recommendedName>
</protein>
<sequence>MRITVDTERCCGSGMCALSAPDVFDQRDGDGTVVLMTQFAPPGRELSVRTASENCPCGAISVSTTVKAGYGDGKD</sequence>
<comment type="caution">
    <text evidence="10">The sequence shown here is derived from an EMBL/GenBank/DDBJ whole genome shotgun (WGS) entry which is preliminary data.</text>
</comment>
<dbReference type="Proteomes" id="UP001490330">
    <property type="component" value="Unassembled WGS sequence"/>
</dbReference>
<accession>A0ABV1V987</accession>
<dbReference type="PROSITE" id="PS51379">
    <property type="entry name" value="4FE4S_FER_2"/>
    <property type="match status" value="1"/>
</dbReference>
<name>A0ABV1V987_9ACTN</name>
<evidence type="ECO:0000256" key="2">
    <source>
        <dbReference type="ARBA" id="ARBA00022448"/>
    </source>
</evidence>